<dbReference type="Proteomes" id="UP001178507">
    <property type="component" value="Unassembled WGS sequence"/>
</dbReference>
<gene>
    <name evidence="1" type="ORF">EVOR1521_LOCUS13118</name>
</gene>
<evidence type="ECO:0000313" key="1">
    <source>
        <dbReference type="EMBL" id="CAJ1386949.1"/>
    </source>
</evidence>
<accession>A0AA36IHS1</accession>
<proteinExistence type="predicted"/>
<name>A0AA36IHS1_9DINO</name>
<sequence>IALSNASDSEIPEYTCLQNFFKRQLSMMVDGNVAWLHQVPLRPASVNILCDTWYQSPSAFHGLFLVAAPPDWAAVPPSKLSRDSVRPLTPMEHILA</sequence>
<keyword evidence="2" id="KW-1185">Reference proteome</keyword>
<feature type="non-terminal residue" evidence="1">
    <location>
        <position position="96"/>
    </location>
</feature>
<reference evidence="1" key="1">
    <citation type="submission" date="2023-08" db="EMBL/GenBank/DDBJ databases">
        <authorList>
            <person name="Chen Y."/>
            <person name="Shah S."/>
            <person name="Dougan E. K."/>
            <person name="Thang M."/>
            <person name="Chan C."/>
        </authorList>
    </citation>
    <scope>NUCLEOTIDE SEQUENCE</scope>
</reference>
<protein>
    <submittedName>
        <fullName evidence="1">Uncharacterized protein</fullName>
    </submittedName>
</protein>
<evidence type="ECO:0000313" key="2">
    <source>
        <dbReference type="Proteomes" id="UP001178507"/>
    </source>
</evidence>
<comment type="caution">
    <text evidence="1">The sequence shown here is derived from an EMBL/GenBank/DDBJ whole genome shotgun (WGS) entry which is preliminary data.</text>
</comment>
<dbReference type="EMBL" id="CAUJNA010001441">
    <property type="protein sequence ID" value="CAJ1386949.1"/>
    <property type="molecule type" value="Genomic_DNA"/>
</dbReference>
<dbReference type="AlphaFoldDB" id="A0AA36IHS1"/>
<organism evidence="1 2">
    <name type="scientific">Effrenium voratum</name>
    <dbReference type="NCBI Taxonomy" id="2562239"/>
    <lineage>
        <taxon>Eukaryota</taxon>
        <taxon>Sar</taxon>
        <taxon>Alveolata</taxon>
        <taxon>Dinophyceae</taxon>
        <taxon>Suessiales</taxon>
        <taxon>Symbiodiniaceae</taxon>
        <taxon>Effrenium</taxon>
    </lineage>
</organism>
<feature type="non-terminal residue" evidence="1">
    <location>
        <position position="1"/>
    </location>
</feature>